<dbReference type="AlphaFoldDB" id="A0A0R1XA27"/>
<accession>A0A0R1XA27</accession>
<keyword evidence="2" id="KW-1185">Reference proteome</keyword>
<dbReference type="Proteomes" id="UP000051412">
    <property type="component" value="Unassembled WGS sequence"/>
</dbReference>
<gene>
    <name evidence="1" type="ORF">FD32_GL000161</name>
</gene>
<proteinExistence type="predicted"/>
<evidence type="ECO:0000313" key="2">
    <source>
        <dbReference type="Proteomes" id="UP000051412"/>
    </source>
</evidence>
<comment type="caution">
    <text evidence="1">The sequence shown here is derived from an EMBL/GenBank/DDBJ whole genome shotgun (WGS) entry which is preliminary data.</text>
</comment>
<organism evidence="1 2">
    <name type="scientific">Limosilactobacillus panis DSM 6035</name>
    <dbReference type="NCBI Taxonomy" id="1423782"/>
    <lineage>
        <taxon>Bacteria</taxon>
        <taxon>Bacillati</taxon>
        <taxon>Bacillota</taxon>
        <taxon>Bacilli</taxon>
        <taxon>Lactobacillales</taxon>
        <taxon>Lactobacillaceae</taxon>
        <taxon>Limosilactobacillus</taxon>
    </lineage>
</organism>
<reference evidence="1 2" key="1">
    <citation type="journal article" date="2015" name="Genome Announc.">
        <title>Expanding the biotechnology potential of lactobacilli through comparative genomics of 213 strains and associated genera.</title>
        <authorList>
            <person name="Sun Z."/>
            <person name="Harris H.M."/>
            <person name="McCann A."/>
            <person name="Guo C."/>
            <person name="Argimon S."/>
            <person name="Zhang W."/>
            <person name="Yang X."/>
            <person name="Jeffery I.B."/>
            <person name="Cooney J.C."/>
            <person name="Kagawa T.F."/>
            <person name="Liu W."/>
            <person name="Song Y."/>
            <person name="Salvetti E."/>
            <person name="Wrobel A."/>
            <person name="Rasinkangas P."/>
            <person name="Parkhill J."/>
            <person name="Rea M.C."/>
            <person name="O'Sullivan O."/>
            <person name="Ritari J."/>
            <person name="Douillard F.P."/>
            <person name="Paul Ross R."/>
            <person name="Yang R."/>
            <person name="Briner A.E."/>
            <person name="Felis G.E."/>
            <person name="de Vos W.M."/>
            <person name="Barrangou R."/>
            <person name="Klaenhammer T.R."/>
            <person name="Caufield P.W."/>
            <person name="Cui Y."/>
            <person name="Zhang H."/>
            <person name="O'Toole P.W."/>
        </authorList>
    </citation>
    <scope>NUCLEOTIDE SEQUENCE [LARGE SCALE GENOMIC DNA]</scope>
    <source>
        <strain evidence="1 2">DSM 6035</strain>
    </source>
</reference>
<name>A0A0R1XA27_9LACO</name>
<sequence length="83" mass="9603">MNNDIMETIASLKSIVETTQRQLMATVQENHDRAVDTLRMLSQVGPTAPTDRQAADTLEVKFPEEDDQHMTRAEYRKMMKHKK</sequence>
<dbReference type="EMBL" id="AZGM01000067">
    <property type="protein sequence ID" value="KRM27063.1"/>
    <property type="molecule type" value="Genomic_DNA"/>
</dbReference>
<dbReference type="PATRIC" id="fig|1423782.4.peg.159"/>
<dbReference type="RefSeq" id="WP_047770319.1">
    <property type="nucleotide sequence ID" value="NZ_AZGM01000067.1"/>
</dbReference>
<evidence type="ECO:0000313" key="1">
    <source>
        <dbReference type="EMBL" id="KRM27063.1"/>
    </source>
</evidence>
<protein>
    <submittedName>
        <fullName evidence="1">Uncharacterized protein</fullName>
    </submittedName>
</protein>